<keyword evidence="1" id="KW-0812">Transmembrane</keyword>
<gene>
    <name evidence="2" type="ORF">ETD86_44190</name>
</gene>
<dbReference type="EMBL" id="VCKY01000241">
    <property type="protein sequence ID" value="TMR09306.1"/>
    <property type="molecule type" value="Genomic_DNA"/>
</dbReference>
<accession>A0A5S4F0E6</accession>
<name>A0A5S4F0E6_9ACTN</name>
<evidence type="ECO:0000313" key="3">
    <source>
        <dbReference type="Proteomes" id="UP000309128"/>
    </source>
</evidence>
<reference evidence="2 3" key="1">
    <citation type="submission" date="2019-05" db="EMBL/GenBank/DDBJ databases">
        <title>Draft genome sequence of Nonomuraea turkmeniaca DSM 43926.</title>
        <authorList>
            <person name="Saricaoglu S."/>
            <person name="Isik K."/>
        </authorList>
    </citation>
    <scope>NUCLEOTIDE SEQUENCE [LARGE SCALE GENOMIC DNA]</scope>
    <source>
        <strain evidence="2 3">DSM 43926</strain>
    </source>
</reference>
<keyword evidence="1" id="KW-0472">Membrane</keyword>
<sequence length="127" mass="14096">MITSLIYCAAVLALAGGWRRSRYDGTPPWIWWREQRAHRRPGHILGRLAKTVLGAGLLVGSAVVALLLLGAVVTGVLLCLVLAWAWWRLRCAARASAPRLLPFELADPHDLPLDETPRPETRRGLEM</sequence>
<comment type="caution">
    <text evidence="2">The sequence shown here is derived from an EMBL/GenBank/DDBJ whole genome shotgun (WGS) entry which is preliminary data.</text>
</comment>
<organism evidence="2 3">
    <name type="scientific">Nonomuraea turkmeniaca</name>
    <dbReference type="NCBI Taxonomy" id="103838"/>
    <lineage>
        <taxon>Bacteria</taxon>
        <taxon>Bacillati</taxon>
        <taxon>Actinomycetota</taxon>
        <taxon>Actinomycetes</taxon>
        <taxon>Streptosporangiales</taxon>
        <taxon>Streptosporangiaceae</taxon>
        <taxon>Nonomuraea</taxon>
    </lineage>
</organism>
<proteinExistence type="predicted"/>
<dbReference type="AlphaFoldDB" id="A0A5S4F0E6"/>
<feature type="transmembrane region" description="Helical" evidence="1">
    <location>
        <begin position="57"/>
        <end position="87"/>
    </location>
</feature>
<dbReference type="RefSeq" id="WP_138672605.1">
    <property type="nucleotide sequence ID" value="NZ_VCKY01000241.1"/>
</dbReference>
<keyword evidence="3" id="KW-1185">Reference proteome</keyword>
<keyword evidence="1" id="KW-1133">Transmembrane helix</keyword>
<evidence type="ECO:0000313" key="2">
    <source>
        <dbReference type="EMBL" id="TMR09306.1"/>
    </source>
</evidence>
<protein>
    <submittedName>
        <fullName evidence="2">Uncharacterized protein</fullName>
    </submittedName>
</protein>
<evidence type="ECO:0000256" key="1">
    <source>
        <dbReference type="SAM" id="Phobius"/>
    </source>
</evidence>
<dbReference type="Proteomes" id="UP000309128">
    <property type="component" value="Unassembled WGS sequence"/>
</dbReference>